<evidence type="ECO:0000313" key="5">
    <source>
        <dbReference type="EMBL" id="MDT0352548.1"/>
    </source>
</evidence>
<protein>
    <submittedName>
        <fullName evidence="5">Aldehyde dehydrogenase family protein</fullName>
    </submittedName>
</protein>
<evidence type="ECO:0000256" key="1">
    <source>
        <dbReference type="ARBA" id="ARBA00009986"/>
    </source>
</evidence>
<keyword evidence="6" id="KW-1185">Reference proteome</keyword>
<dbReference type="Gene3D" id="3.40.605.10">
    <property type="entry name" value="Aldehyde Dehydrogenase, Chain A, domain 1"/>
    <property type="match status" value="1"/>
</dbReference>
<gene>
    <name evidence="5" type="ORF">RM445_23775</name>
</gene>
<dbReference type="RefSeq" id="WP_311559053.1">
    <property type="nucleotide sequence ID" value="NZ_JAVREJ010000019.1"/>
</dbReference>
<dbReference type="InterPro" id="IPR016162">
    <property type="entry name" value="Ald_DH_N"/>
</dbReference>
<reference evidence="6" key="1">
    <citation type="submission" date="2023-07" db="EMBL/GenBank/DDBJ databases">
        <title>30 novel species of actinomycetes from the DSMZ collection.</title>
        <authorList>
            <person name="Nouioui I."/>
        </authorList>
    </citation>
    <scope>NUCLEOTIDE SEQUENCE [LARGE SCALE GENOMIC DNA]</scope>
    <source>
        <strain evidence="6">DSM 45834</strain>
    </source>
</reference>
<comment type="similarity">
    <text evidence="1">Belongs to the aldehyde dehydrogenase family.</text>
</comment>
<accession>A0ABU2NF04</accession>
<comment type="caution">
    <text evidence="5">The sequence shown here is derived from an EMBL/GenBank/DDBJ whole genome shotgun (WGS) entry which is preliminary data.</text>
</comment>
<dbReference type="InterPro" id="IPR015590">
    <property type="entry name" value="Aldehyde_DH_dom"/>
</dbReference>
<evidence type="ECO:0000256" key="2">
    <source>
        <dbReference type="ARBA" id="ARBA00023002"/>
    </source>
</evidence>
<name>A0ABU2NF04_9PSEU</name>
<evidence type="ECO:0000256" key="3">
    <source>
        <dbReference type="ARBA" id="ARBA00023027"/>
    </source>
</evidence>
<dbReference type="InterPro" id="IPR016161">
    <property type="entry name" value="Ald_DH/histidinol_DH"/>
</dbReference>
<organism evidence="5 6">
    <name type="scientific">Pseudonocardia charpentierae</name>
    <dbReference type="NCBI Taxonomy" id="3075545"/>
    <lineage>
        <taxon>Bacteria</taxon>
        <taxon>Bacillati</taxon>
        <taxon>Actinomycetota</taxon>
        <taxon>Actinomycetes</taxon>
        <taxon>Pseudonocardiales</taxon>
        <taxon>Pseudonocardiaceae</taxon>
        <taxon>Pseudonocardia</taxon>
    </lineage>
</organism>
<dbReference type="Pfam" id="PF00171">
    <property type="entry name" value="Aldedh"/>
    <property type="match status" value="1"/>
</dbReference>
<keyword evidence="2" id="KW-0560">Oxidoreductase</keyword>
<evidence type="ECO:0000259" key="4">
    <source>
        <dbReference type="Pfam" id="PF00171"/>
    </source>
</evidence>
<dbReference type="PANTHER" id="PTHR42986:SF1">
    <property type="entry name" value="BENZALDEHYDE DEHYDROGENASE YFMT"/>
    <property type="match status" value="1"/>
</dbReference>
<sequence length="150" mass="16342">MTFLERSRWEGEIFTAGGWVAGSGGEYDAVEPATGNTLARVGAATADDVHKAAESVAQAQREWAALPYDRRAEVLRRAAQLFVEHEDDIHDWLIRKSGAIRPFAQFQTRGVAAEECNEAAALAAHPYGELLRSNRPRLSMARRLPAGGPG</sequence>
<dbReference type="EMBL" id="JAVREJ010000019">
    <property type="protein sequence ID" value="MDT0352548.1"/>
    <property type="molecule type" value="Genomic_DNA"/>
</dbReference>
<evidence type="ECO:0000313" key="6">
    <source>
        <dbReference type="Proteomes" id="UP001183202"/>
    </source>
</evidence>
<proteinExistence type="inferred from homology"/>
<dbReference type="PANTHER" id="PTHR42986">
    <property type="entry name" value="BENZALDEHYDE DEHYDROGENASE YFMT"/>
    <property type="match status" value="1"/>
</dbReference>
<feature type="domain" description="Aldehyde dehydrogenase" evidence="4">
    <location>
        <begin position="19"/>
        <end position="147"/>
    </location>
</feature>
<dbReference type="SUPFAM" id="SSF53720">
    <property type="entry name" value="ALDH-like"/>
    <property type="match status" value="1"/>
</dbReference>
<dbReference type="Proteomes" id="UP001183202">
    <property type="component" value="Unassembled WGS sequence"/>
</dbReference>
<keyword evidence="3" id="KW-0520">NAD</keyword>